<dbReference type="InterPro" id="IPR028005">
    <property type="entry name" value="AcTrfase_ESCO_Znf_dom"/>
</dbReference>
<dbReference type="InterPro" id="IPR028009">
    <property type="entry name" value="ESCO_Acetyltransf_dom"/>
</dbReference>
<name>T1HCS1_RHOPR</name>
<dbReference type="Proteomes" id="UP000015103">
    <property type="component" value="Unassembled WGS sequence"/>
</dbReference>
<dbReference type="InParanoid" id="T1HCS1"/>
<proteinExistence type="inferred from homology"/>
<keyword evidence="10" id="KW-0175">Coiled coil</keyword>
<dbReference type="STRING" id="13249.T1HCS1"/>
<dbReference type="OMA" id="EVECAGC"/>
<evidence type="ECO:0000313" key="15">
    <source>
        <dbReference type="Proteomes" id="UP000015103"/>
    </source>
</evidence>
<keyword evidence="8" id="KW-0131">Cell cycle</keyword>
<reference evidence="14" key="1">
    <citation type="submission" date="2015-05" db="UniProtKB">
        <authorList>
            <consortium name="EnsemblMetazoa"/>
        </authorList>
    </citation>
    <scope>IDENTIFICATION</scope>
</reference>
<dbReference type="GO" id="GO:0061733">
    <property type="term" value="F:protein-lysine-acetyltransferase activity"/>
    <property type="evidence" value="ECO:0007669"/>
    <property type="project" value="TreeGrafter"/>
</dbReference>
<keyword evidence="4" id="KW-0479">Metal-binding</keyword>
<keyword evidence="3" id="KW-0808">Transferase</keyword>
<comment type="similarity">
    <text evidence="2">Belongs to the acetyltransferase family. ECO subfamily.</text>
</comment>
<feature type="compositionally biased region" description="Basic and acidic residues" evidence="11">
    <location>
        <begin position="153"/>
        <end position="163"/>
    </location>
</feature>
<dbReference type="Pfam" id="PF13878">
    <property type="entry name" value="zf-C2H2_3"/>
    <property type="match status" value="1"/>
</dbReference>
<evidence type="ECO:0000256" key="6">
    <source>
        <dbReference type="ARBA" id="ARBA00022833"/>
    </source>
</evidence>
<dbReference type="EMBL" id="ACPB03001975">
    <property type="status" value="NOT_ANNOTATED_CDS"/>
    <property type="molecule type" value="Genomic_DNA"/>
</dbReference>
<evidence type="ECO:0000259" key="12">
    <source>
        <dbReference type="Pfam" id="PF13878"/>
    </source>
</evidence>
<accession>T1HCS1</accession>
<dbReference type="HOGENOM" id="CLU_468798_0_0_1"/>
<evidence type="ECO:0000256" key="4">
    <source>
        <dbReference type="ARBA" id="ARBA00022723"/>
    </source>
</evidence>
<evidence type="ECO:0000256" key="9">
    <source>
        <dbReference type="ARBA" id="ARBA00023315"/>
    </source>
</evidence>
<feature type="domain" description="N-acetyltransferase ESCO acetyl-transferase" evidence="13">
    <location>
        <begin position="513"/>
        <end position="581"/>
    </location>
</feature>
<dbReference type="PANTHER" id="PTHR45884">
    <property type="entry name" value="N-ACETYLTRANSFERASE ECO"/>
    <property type="match status" value="1"/>
</dbReference>
<evidence type="ECO:0000256" key="7">
    <source>
        <dbReference type="ARBA" id="ARBA00023242"/>
    </source>
</evidence>
<dbReference type="GO" id="GO:0007064">
    <property type="term" value="P:mitotic sister chromatid cohesion"/>
    <property type="evidence" value="ECO:0007669"/>
    <property type="project" value="TreeGrafter"/>
</dbReference>
<feature type="domain" description="N-acetyltransferase ESCO zinc-finger" evidence="12">
    <location>
        <begin position="372"/>
        <end position="410"/>
    </location>
</feature>
<feature type="compositionally biased region" description="Polar residues" evidence="11">
    <location>
        <begin position="133"/>
        <end position="142"/>
    </location>
</feature>
<evidence type="ECO:0000256" key="5">
    <source>
        <dbReference type="ARBA" id="ARBA00022771"/>
    </source>
</evidence>
<keyword evidence="15" id="KW-1185">Reference proteome</keyword>
<dbReference type="VEuPathDB" id="VectorBase:RPRC001835"/>
<keyword evidence="5" id="KW-0863">Zinc-finger</keyword>
<dbReference type="GO" id="GO:0008270">
    <property type="term" value="F:zinc ion binding"/>
    <property type="evidence" value="ECO:0007669"/>
    <property type="project" value="UniProtKB-KW"/>
</dbReference>
<feature type="coiled-coil region" evidence="10">
    <location>
        <begin position="167"/>
        <end position="198"/>
    </location>
</feature>
<keyword evidence="9" id="KW-0012">Acyltransferase</keyword>
<dbReference type="eggNOG" id="KOG3014">
    <property type="taxonomic scope" value="Eukaryota"/>
</dbReference>
<feature type="region of interest" description="Disordered" evidence="11">
    <location>
        <begin position="120"/>
        <end position="163"/>
    </location>
</feature>
<dbReference type="AlphaFoldDB" id="T1HCS1"/>
<dbReference type="GO" id="GO:0000785">
    <property type="term" value="C:chromatin"/>
    <property type="evidence" value="ECO:0007669"/>
    <property type="project" value="TreeGrafter"/>
</dbReference>
<dbReference type="PANTHER" id="PTHR45884:SF2">
    <property type="entry name" value="N-ACETYLTRANSFERASE ECO"/>
    <property type="match status" value="1"/>
</dbReference>
<evidence type="ECO:0000256" key="2">
    <source>
        <dbReference type="ARBA" id="ARBA00005816"/>
    </source>
</evidence>
<evidence type="ECO:0000256" key="8">
    <source>
        <dbReference type="ARBA" id="ARBA00023306"/>
    </source>
</evidence>
<dbReference type="GO" id="GO:0005634">
    <property type="term" value="C:nucleus"/>
    <property type="evidence" value="ECO:0007669"/>
    <property type="project" value="UniProtKB-SubCell"/>
</dbReference>
<evidence type="ECO:0000256" key="3">
    <source>
        <dbReference type="ARBA" id="ARBA00022679"/>
    </source>
</evidence>
<evidence type="ECO:0000256" key="1">
    <source>
        <dbReference type="ARBA" id="ARBA00004123"/>
    </source>
</evidence>
<sequence>MADALSTPKRASQCVLQEIHPYNDTRRSLFEKGDSDLSDISPLSRTSSELLSPVKISPIPIVTPLRMRGVKPLSPDHGLIKPSTFYGTKSPTRITDGAEMYRQIRKSVLENSKARTCLFLDNLPRNKKRSRSSGDPNKSLKQTSKKIKLQPNLRHDVRKPSKREIRQREILKRKKALKELKERKRQEKLEKLHESKRKYSWEIFNTSEDLHKYTWRSSVVMTPPRSTKKKRLLPNDIFMSPQKPDTTLTKEKSKELVVKEEQSDILDEFKEIREGVLDMMKDDEEDEVSREVSYLLDRLGKPEEPDESVKEESKMIKPLNLVNDENIDPSTPPKEKWFPVFDKTPNCGITPVPKATLELSSQKPKLGMGLNQLQLDVGQNKLKEVECAGCGLMYVQGNPEDMAEHELFHFKFKELHYNGWKNERVVRNDGANKIVCVRDTDCRQWWKKGTNVLEIIDSELGYPPNGPQTTQIYMYICGKFIRGVAAVSYLTKAHKMLHIEGSDDVGLCSEEEYPVKCLISRIWVDNHFRRCNIATSLLDSVRCNFTFGYILKCSDMAFSSPTEDGRKFIEAYTKTKEYYVYT</sequence>
<evidence type="ECO:0000259" key="13">
    <source>
        <dbReference type="Pfam" id="PF13880"/>
    </source>
</evidence>
<keyword evidence="6" id="KW-0862">Zinc</keyword>
<organism evidence="14 15">
    <name type="scientific">Rhodnius prolixus</name>
    <name type="common">Triatomid bug</name>
    <dbReference type="NCBI Taxonomy" id="13249"/>
    <lineage>
        <taxon>Eukaryota</taxon>
        <taxon>Metazoa</taxon>
        <taxon>Ecdysozoa</taxon>
        <taxon>Arthropoda</taxon>
        <taxon>Hexapoda</taxon>
        <taxon>Insecta</taxon>
        <taxon>Pterygota</taxon>
        <taxon>Neoptera</taxon>
        <taxon>Paraneoptera</taxon>
        <taxon>Hemiptera</taxon>
        <taxon>Heteroptera</taxon>
        <taxon>Panheteroptera</taxon>
        <taxon>Cimicomorpha</taxon>
        <taxon>Reduviidae</taxon>
        <taxon>Triatominae</taxon>
        <taxon>Rhodnius</taxon>
    </lineage>
</organism>
<comment type="subcellular location">
    <subcellularLocation>
        <location evidence="1">Nucleus</location>
    </subcellularLocation>
</comment>
<dbReference type="EnsemblMetazoa" id="RPRC001835-RA">
    <property type="protein sequence ID" value="RPRC001835-PA"/>
    <property type="gene ID" value="RPRC001835"/>
</dbReference>
<evidence type="ECO:0000313" key="14">
    <source>
        <dbReference type="EnsemblMetazoa" id="RPRC001835-PA"/>
    </source>
</evidence>
<evidence type="ECO:0000256" key="11">
    <source>
        <dbReference type="SAM" id="MobiDB-lite"/>
    </source>
</evidence>
<evidence type="ECO:0000256" key="10">
    <source>
        <dbReference type="SAM" id="Coils"/>
    </source>
</evidence>
<dbReference type="Pfam" id="PF13880">
    <property type="entry name" value="Acetyltransf_13"/>
    <property type="match status" value="1"/>
</dbReference>
<protein>
    <submittedName>
        <fullName evidence="14">Uncharacterized protein</fullName>
    </submittedName>
</protein>
<keyword evidence="7" id="KW-0539">Nucleus</keyword>